<dbReference type="Proteomes" id="UP000628448">
    <property type="component" value="Unassembled WGS sequence"/>
</dbReference>
<dbReference type="GO" id="GO:0006508">
    <property type="term" value="P:proteolysis"/>
    <property type="evidence" value="ECO:0007669"/>
    <property type="project" value="UniProtKB-KW"/>
</dbReference>
<dbReference type="AlphaFoldDB" id="A0A931MDS7"/>
<keyword evidence="3" id="KW-0227">DNA damage</keyword>
<evidence type="ECO:0000256" key="8">
    <source>
        <dbReference type="RuleBase" id="RU364100"/>
    </source>
</evidence>
<evidence type="ECO:0000256" key="6">
    <source>
        <dbReference type="ARBA" id="ARBA00023125"/>
    </source>
</evidence>
<evidence type="ECO:0000313" key="9">
    <source>
        <dbReference type="EMBL" id="MBG9378785.1"/>
    </source>
</evidence>
<reference evidence="9" key="1">
    <citation type="submission" date="2020-11" db="EMBL/GenBank/DDBJ databases">
        <title>Bacterial whole genome sequence for Panacibacter sp. DH6.</title>
        <authorList>
            <person name="Le V."/>
            <person name="Ko S."/>
            <person name="Ahn C.-Y."/>
            <person name="Oh H.-M."/>
        </authorList>
    </citation>
    <scope>NUCLEOTIDE SEQUENCE</scope>
    <source>
        <strain evidence="9">DH6</strain>
    </source>
</reference>
<evidence type="ECO:0000256" key="4">
    <source>
        <dbReference type="ARBA" id="ARBA00022801"/>
    </source>
</evidence>
<dbReference type="Gene3D" id="3.90.1680.10">
    <property type="entry name" value="SOS response associated peptidase-like"/>
    <property type="match status" value="1"/>
</dbReference>
<evidence type="ECO:0000256" key="7">
    <source>
        <dbReference type="ARBA" id="ARBA00023239"/>
    </source>
</evidence>
<gene>
    <name evidence="9" type="ORF">I5907_21310</name>
</gene>
<evidence type="ECO:0000256" key="2">
    <source>
        <dbReference type="ARBA" id="ARBA00022670"/>
    </source>
</evidence>
<dbReference type="InterPro" id="IPR003738">
    <property type="entry name" value="SRAP"/>
</dbReference>
<dbReference type="SUPFAM" id="SSF143081">
    <property type="entry name" value="BB1717-like"/>
    <property type="match status" value="1"/>
</dbReference>
<dbReference type="PANTHER" id="PTHR13604:SF0">
    <property type="entry name" value="ABASIC SITE PROCESSING PROTEIN HMCES"/>
    <property type="match status" value="1"/>
</dbReference>
<organism evidence="9 10">
    <name type="scientific">Panacibacter microcysteis</name>
    <dbReference type="NCBI Taxonomy" id="2793269"/>
    <lineage>
        <taxon>Bacteria</taxon>
        <taxon>Pseudomonadati</taxon>
        <taxon>Bacteroidota</taxon>
        <taxon>Chitinophagia</taxon>
        <taxon>Chitinophagales</taxon>
        <taxon>Chitinophagaceae</taxon>
        <taxon>Panacibacter</taxon>
    </lineage>
</organism>
<evidence type="ECO:0000256" key="1">
    <source>
        <dbReference type="ARBA" id="ARBA00008136"/>
    </source>
</evidence>
<dbReference type="EMBL" id="JADWYR010000005">
    <property type="protein sequence ID" value="MBG9378785.1"/>
    <property type="molecule type" value="Genomic_DNA"/>
</dbReference>
<sequence length="278" mass="32416">MCYHIAFTVKLESILDYFPGLIVEEQLEMDFPQAQYLNGFNHPMHPVMLIGRKDKKKHLANMMWGFLPNHVKNWEEAQRFWNGHKDEKGVWRTGYVTLNAIGEEILEKKMYRDAALNRRCVIFVDGFYEWRHIYPLNKRTGHPLKTPNKYPYHIKLTSTEMPFIMMAGIWNPWRHAEADKETGELIEMVTPTFALCTAPANKLMSQVHNSKMRMPTILTKDLALEWISEGLGEERIKEIATSQFAAEQMTAFSIAKDFQEVTNPKEACQYEDLEPVVC</sequence>
<dbReference type="GO" id="GO:0016829">
    <property type="term" value="F:lyase activity"/>
    <property type="evidence" value="ECO:0007669"/>
    <property type="project" value="UniProtKB-KW"/>
</dbReference>
<dbReference type="Pfam" id="PF02586">
    <property type="entry name" value="SRAP"/>
    <property type="match status" value="1"/>
</dbReference>
<evidence type="ECO:0000313" key="10">
    <source>
        <dbReference type="Proteomes" id="UP000628448"/>
    </source>
</evidence>
<keyword evidence="4 8" id="KW-0378">Hydrolase</keyword>
<proteinExistence type="inferred from homology"/>
<keyword evidence="2 8" id="KW-0645">Protease</keyword>
<dbReference type="GO" id="GO:0008233">
    <property type="term" value="F:peptidase activity"/>
    <property type="evidence" value="ECO:0007669"/>
    <property type="project" value="UniProtKB-KW"/>
</dbReference>
<dbReference type="InterPro" id="IPR036590">
    <property type="entry name" value="SRAP-like"/>
</dbReference>
<keyword evidence="7" id="KW-0456">Lyase</keyword>
<accession>A0A931MDS7</accession>
<dbReference type="GO" id="GO:0106300">
    <property type="term" value="P:protein-DNA covalent cross-linking repair"/>
    <property type="evidence" value="ECO:0007669"/>
    <property type="project" value="InterPro"/>
</dbReference>
<keyword evidence="6" id="KW-0238">DNA-binding</keyword>
<evidence type="ECO:0000256" key="3">
    <source>
        <dbReference type="ARBA" id="ARBA00022763"/>
    </source>
</evidence>
<dbReference type="PANTHER" id="PTHR13604">
    <property type="entry name" value="DC12-RELATED"/>
    <property type="match status" value="1"/>
</dbReference>
<protein>
    <recommendedName>
        <fullName evidence="8">Abasic site processing protein</fullName>
        <ecNumber evidence="8">3.4.-.-</ecNumber>
    </recommendedName>
</protein>
<keyword evidence="10" id="KW-1185">Reference proteome</keyword>
<keyword evidence="5" id="KW-0190">Covalent protein-DNA linkage</keyword>
<dbReference type="EC" id="3.4.-.-" evidence="8"/>
<name>A0A931MDS7_9BACT</name>
<dbReference type="GO" id="GO:0003697">
    <property type="term" value="F:single-stranded DNA binding"/>
    <property type="evidence" value="ECO:0007669"/>
    <property type="project" value="InterPro"/>
</dbReference>
<comment type="similarity">
    <text evidence="1 8">Belongs to the SOS response-associated peptidase family.</text>
</comment>
<dbReference type="RefSeq" id="WP_196992892.1">
    <property type="nucleotide sequence ID" value="NZ_JADWYR010000005.1"/>
</dbReference>
<comment type="caution">
    <text evidence="9">The sequence shown here is derived from an EMBL/GenBank/DDBJ whole genome shotgun (WGS) entry which is preliminary data.</text>
</comment>
<evidence type="ECO:0000256" key="5">
    <source>
        <dbReference type="ARBA" id="ARBA00023124"/>
    </source>
</evidence>